<dbReference type="Gene3D" id="3.40.630.10">
    <property type="entry name" value="Zn peptidases"/>
    <property type="match status" value="1"/>
</dbReference>
<evidence type="ECO:0000313" key="3">
    <source>
        <dbReference type="Proteomes" id="UP000219331"/>
    </source>
</evidence>
<proteinExistence type="predicted"/>
<dbReference type="EMBL" id="OBML01000012">
    <property type="protein sequence ID" value="SOC22878.1"/>
    <property type="molecule type" value="Genomic_DNA"/>
</dbReference>
<keyword evidence="3" id="KW-1185">Reference proteome</keyword>
<accession>A0A285TK56</accession>
<dbReference type="Gene3D" id="3.30.70.360">
    <property type="match status" value="1"/>
</dbReference>
<dbReference type="PANTHER" id="PTHR43808:SF25">
    <property type="entry name" value="PEPTIDASE M20 DIMERISATION DOMAIN-CONTAINING PROTEIN"/>
    <property type="match status" value="1"/>
</dbReference>
<dbReference type="AlphaFoldDB" id="A0A285TK56"/>
<gene>
    <name evidence="2" type="ORF">SAMN05421512_112172</name>
</gene>
<dbReference type="GO" id="GO:0016787">
    <property type="term" value="F:hydrolase activity"/>
    <property type="evidence" value="ECO:0007669"/>
    <property type="project" value="InterPro"/>
</dbReference>
<reference evidence="2 3" key="1">
    <citation type="submission" date="2017-08" db="EMBL/GenBank/DDBJ databases">
        <authorList>
            <person name="de Groot N.N."/>
        </authorList>
    </citation>
    <scope>NUCLEOTIDE SEQUENCE [LARGE SCALE GENOMIC DNA]</scope>
    <source>
        <strain evidence="2 3">USBA 352</strain>
    </source>
</reference>
<keyword evidence="1" id="KW-0378">Hydrolase</keyword>
<dbReference type="Proteomes" id="UP000219331">
    <property type="component" value="Unassembled WGS sequence"/>
</dbReference>
<protein>
    <submittedName>
        <fullName evidence="2">Acetylornithine deacetylase</fullName>
    </submittedName>
</protein>
<dbReference type="InterPro" id="IPR002933">
    <property type="entry name" value="Peptidase_M20"/>
</dbReference>
<dbReference type="STRING" id="538381.GCA_001696535_00756"/>
<dbReference type="InterPro" id="IPR050072">
    <property type="entry name" value="Peptidase_M20A"/>
</dbReference>
<dbReference type="PANTHER" id="PTHR43808">
    <property type="entry name" value="ACETYLORNITHINE DEACETYLASE"/>
    <property type="match status" value="1"/>
</dbReference>
<dbReference type="SUPFAM" id="SSF53187">
    <property type="entry name" value="Zn-dependent exopeptidases"/>
    <property type="match status" value="1"/>
</dbReference>
<organism evidence="2 3">
    <name type="scientific">Stappia indica</name>
    <dbReference type="NCBI Taxonomy" id="538381"/>
    <lineage>
        <taxon>Bacteria</taxon>
        <taxon>Pseudomonadati</taxon>
        <taxon>Pseudomonadota</taxon>
        <taxon>Alphaproteobacteria</taxon>
        <taxon>Hyphomicrobiales</taxon>
        <taxon>Stappiaceae</taxon>
        <taxon>Stappia</taxon>
    </lineage>
</organism>
<evidence type="ECO:0000313" key="2">
    <source>
        <dbReference type="EMBL" id="SOC22878.1"/>
    </source>
</evidence>
<evidence type="ECO:0000256" key="1">
    <source>
        <dbReference type="ARBA" id="ARBA00022801"/>
    </source>
</evidence>
<dbReference type="Pfam" id="PF01546">
    <property type="entry name" value="Peptidase_M20"/>
    <property type="match status" value="1"/>
</dbReference>
<name>A0A285TK56_9HYPH</name>
<sequence>MIADKKTDRETTVTSILQDIADASAREHARILDGLRTYVRAGKDGEAAVQSLFAETAETLGCTVEASSYNPADVRMIEEFAGEAAIDPQARTSIIARCKGAGNGRSLILFAHPDGEPVTGTDRWRHDPFAGEVEDGRLYGWGVADDLSGVAAGLQALELLASLGLRPDGDVLIASTPSKRHARGVSRLMQEGMTADAALYLHPAESGVGLREIKALASGQVEFRVIVEGRQPPTTEPLQTAFGHLGVNAIDKAFVIWDALKRLDARRGEEVHHPALHGEVGRSTNIMMSHISAGDPKRLARLATSCTLGAALAFPPPEKLSDVCAQIEAAVAEAAASDPWLSENPPRIVWDSGTTGAEVPGDHPLLLAAHEAIRGVCGLEAHVNPMHTGSDIRNPMIQKGIPTIGIGPLCGDLSQNDGVDEWVDTEDHVRFVGAVAGIIAQWCGVSKLQA</sequence>